<evidence type="ECO:0000313" key="1">
    <source>
        <dbReference type="EMBL" id="KAJ7775616.1"/>
    </source>
</evidence>
<proteinExistence type="predicted"/>
<comment type="caution">
    <text evidence="1">The sequence shown here is derived from an EMBL/GenBank/DDBJ whole genome shotgun (WGS) entry which is preliminary data.</text>
</comment>
<dbReference type="Proteomes" id="UP001215280">
    <property type="component" value="Unassembled WGS sequence"/>
</dbReference>
<protein>
    <submittedName>
        <fullName evidence="1">Uncharacterized protein</fullName>
    </submittedName>
</protein>
<organism evidence="1 2">
    <name type="scientific">Mycena maculata</name>
    <dbReference type="NCBI Taxonomy" id="230809"/>
    <lineage>
        <taxon>Eukaryota</taxon>
        <taxon>Fungi</taxon>
        <taxon>Dikarya</taxon>
        <taxon>Basidiomycota</taxon>
        <taxon>Agaricomycotina</taxon>
        <taxon>Agaricomycetes</taxon>
        <taxon>Agaricomycetidae</taxon>
        <taxon>Agaricales</taxon>
        <taxon>Marasmiineae</taxon>
        <taxon>Mycenaceae</taxon>
        <taxon>Mycena</taxon>
    </lineage>
</organism>
<name>A0AAD7K2C7_9AGAR</name>
<dbReference type="EMBL" id="JARJLG010000014">
    <property type="protein sequence ID" value="KAJ7775616.1"/>
    <property type="molecule type" value="Genomic_DNA"/>
</dbReference>
<accession>A0AAD7K2C7</accession>
<keyword evidence="2" id="KW-1185">Reference proteome</keyword>
<sequence length="458" mass="48433">MAVFNASDKIGLCYKAVYWVRGQCSGRARGARWTAGAEPPARAGGVHPFLSFIPNIRICADIHTVLCHACTAVTSAYTTASAAYTTAATIYSLFIFVAALVSGEGGEGTGRGDEEEDTIMGVWWDEVEVEVDGLVDVAVCFWSYSLGDNHGAATRGLPAGRRARVVSAEGARVADVLGRMFLHITVGGAIAMAGHVISPLSFHFFGILEMDPTSQHCTSQRGSGHLVLDFLVLFCGVWDASMLGGMGEVLDLHIPLSSPATATVSAEDNTDEDMDTRGGDRAALHSPIVQTGVLPPLLRRGGEGGLELGILCIFFSWCSGGDVERRPFFSFYLVNTMMPHALYVYALGRGHVIARFVVPASALANGKAPPATGYAYGRDAGGPEETGTPCTFEVAGRVTRSGLGLEEWGVLCALRVKMALGGNPGRNVWPSKGAVPRVGLSGLSGGLRGMEEEERDME</sequence>
<reference evidence="1" key="1">
    <citation type="submission" date="2023-03" db="EMBL/GenBank/DDBJ databases">
        <title>Massive genome expansion in bonnet fungi (Mycena s.s.) driven by repeated elements and novel gene families across ecological guilds.</title>
        <authorList>
            <consortium name="Lawrence Berkeley National Laboratory"/>
            <person name="Harder C.B."/>
            <person name="Miyauchi S."/>
            <person name="Viragh M."/>
            <person name="Kuo A."/>
            <person name="Thoen E."/>
            <person name="Andreopoulos B."/>
            <person name="Lu D."/>
            <person name="Skrede I."/>
            <person name="Drula E."/>
            <person name="Henrissat B."/>
            <person name="Morin E."/>
            <person name="Kohler A."/>
            <person name="Barry K."/>
            <person name="LaButti K."/>
            <person name="Morin E."/>
            <person name="Salamov A."/>
            <person name="Lipzen A."/>
            <person name="Mereny Z."/>
            <person name="Hegedus B."/>
            <person name="Baldrian P."/>
            <person name="Stursova M."/>
            <person name="Weitz H."/>
            <person name="Taylor A."/>
            <person name="Grigoriev I.V."/>
            <person name="Nagy L.G."/>
            <person name="Martin F."/>
            <person name="Kauserud H."/>
        </authorList>
    </citation>
    <scope>NUCLEOTIDE SEQUENCE</scope>
    <source>
        <strain evidence="1">CBHHK188m</strain>
    </source>
</reference>
<dbReference type="AlphaFoldDB" id="A0AAD7K2C7"/>
<evidence type="ECO:0000313" key="2">
    <source>
        <dbReference type="Proteomes" id="UP001215280"/>
    </source>
</evidence>
<gene>
    <name evidence="1" type="ORF">DFH07DRAFT_767039</name>
</gene>